<evidence type="ECO:0000313" key="1">
    <source>
        <dbReference type="EMBL" id="MBX71489.1"/>
    </source>
</evidence>
<organism evidence="1">
    <name type="scientific">Rhizophora mucronata</name>
    <name type="common">Asiatic mangrove</name>
    <dbReference type="NCBI Taxonomy" id="61149"/>
    <lineage>
        <taxon>Eukaryota</taxon>
        <taxon>Viridiplantae</taxon>
        <taxon>Streptophyta</taxon>
        <taxon>Embryophyta</taxon>
        <taxon>Tracheophyta</taxon>
        <taxon>Spermatophyta</taxon>
        <taxon>Magnoliopsida</taxon>
        <taxon>eudicotyledons</taxon>
        <taxon>Gunneridae</taxon>
        <taxon>Pentapetalae</taxon>
        <taxon>rosids</taxon>
        <taxon>fabids</taxon>
        <taxon>Malpighiales</taxon>
        <taxon>Rhizophoraceae</taxon>
        <taxon>Rhizophora</taxon>
    </lineage>
</organism>
<dbReference type="AlphaFoldDB" id="A0A2P2QWV5"/>
<dbReference type="EMBL" id="GGEC01091005">
    <property type="protein sequence ID" value="MBX71489.1"/>
    <property type="molecule type" value="Transcribed_RNA"/>
</dbReference>
<name>A0A2P2QWV5_RHIMU</name>
<reference evidence="1" key="1">
    <citation type="submission" date="2018-02" db="EMBL/GenBank/DDBJ databases">
        <title>Rhizophora mucronata_Transcriptome.</title>
        <authorList>
            <person name="Meera S.P."/>
            <person name="Sreeshan A."/>
            <person name="Augustine A."/>
        </authorList>
    </citation>
    <scope>NUCLEOTIDE SEQUENCE</scope>
    <source>
        <tissue evidence="1">Leaf</tissue>
    </source>
</reference>
<proteinExistence type="predicted"/>
<protein>
    <submittedName>
        <fullName evidence="1">Uncharacterized protein</fullName>
    </submittedName>
</protein>
<sequence>MIFLLENHGEKARLMCCASLLFQPT</sequence>
<accession>A0A2P2QWV5</accession>